<dbReference type="RefSeq" id="WP_193522713.1">
    <property type="nucleotide sequence ID" value="NZ_JABASA010000001.1"/>
</dbReference>
<dbReference type="InterPro" id="IPR023214">
    <property type="entry name" value="HAD_sf"/>
</dbReference>
<dbReference type="EMBL" id="JABASA010000001">
    <property type="protein sequence ID" value="NMD48085.1"/>
    <property type="molecule type" value="Genomic_DNA"/>
</dbReference>
<dbReference type="Pfam" id="PF08282">
    <property type="entry name" value="Hydrolase_3"/>
    <property type="match status" value="1"/>
</dbReference>
<dbReference type="SFLD" id="SFLDS00003">
    <property type="entry name" value="Haloacid_Dehalogenase"/>
    <property type="match status" value="1"/>
</dbReference>
<sequence length="269" mass="30918">MTVKVIATDMDGTFLNSQGQYDHERFQKLLKQLQEKDIRFVVASGNQYRQLRDQFPDCHKQLTFVGENGANIVHKDEPLIEVFQKREDIAHLIHFVEKKYPEAVISLAGEEKAYLRRDVPHDIIEWLLPFLPNLELVEELLPLPHERFFKLTLKVEEEAVTQVMQAIDTFKTNDRLVSTSSGFGCIDVITKGLHKGWALEQLLKRWNYTRDNLMVFGDSGNDVEMLKLAKYSYAMDDASKEAKAAARYQAGSNDASGVLETIEHYLEKV</sequence>
<reference evidence="1 2" key="1">
    <citation type="submission" date="2020-04" db="EMBL/GenBank/DDBJ databases">
        <title>MicrobeNet Type strains.</title>
        <authorList>
            <person name="Nicholson A.C."/>
        </authorList>
    </citation>
    <scope>NUCLEOTIDE SEQUENCE [LARGE SCALE GENOMIC DNA]</scope>
    <source>
        <strain evidence="1 2">DSM 22768</strain>
    </source>
</reference>
<comment type="caution">
    <text evidence="1">The sequence shown here is derived from an EMBL/GenBank/DDBJ whole genome shotgun (WGS) entry which is preliminary data.</text>
</comment>
<dbReference type="GO" id="GO:0016791">
    <property type="term" value="F:phosphatase activity"/>
    <property type="evidence" value="ECO:0007669"/>
    <property type="project" value="TreeGrafter"/>
</dbReference>
<dbReference type="SFLD" id="SFLDG01140">
    <property type="entry name" value="C2.B:_Phosphomannomutase_and_P"/>
    <property type="match status" value="1"/>
</dbReference>
<protein>
    <submittedName>
        <fullName evidence="1">HAD family hydrolase</fullName>
    </submittedName>
</protein>
<dbReference type="Proteomes" id="UP000532121">
    <property type="component" value="Unassembled WGS sequence"/>
</dbReference>
<dbReference type="SFLD" id="SFLDG01144">
    <property type="entry name" value="C2.B.4:_PGP_Like"/>
    <property type="match status" value="1"/>
</dbReference>
<dbReference type="PANTHER" id="PTHR10000:SF53">
    <property type="entry name" value="5-AMINO-6-(5-PHOSPHO-D-RIBITYLAMINO)URACIL PHOSPHATASE YBJI-RELATED"/>
    <property type="match status" value="1"/>
</dbReference>
<organism evidence="1 2">
    <name type="scientific">Streptococcus ratti</name>
    <dbReference type="NCBI Taxonomy" id="1341"/>
    <lineage>
        <taxon>Bacteria</taxon>
        <taxon>Bacillati</taxon>
        <taxon>Bacillota</taxon>
        <taxon>Bacilli</taxon>
        <taxon>Lactobacillales</taxon>
        <taxon>Streptococcaceae</taxon>
        <taxon>Streptococcus</taxon>
    </lineage>
</organism>
<dbReference type="Gene3D" id="3.40.50.1000">
    <property type="entry name" value="HAD superfamily/HAD-like"/>
    <property type="match status" value="1"/>
</dbReference>
<proteinExistence type="predicted"/>
<dbReference type="PANTHER" id="PTHR10000">
    <property type="entry name" value="PHOSPHOSERINE PHOSPHATASE"/>
    <property type="match status" value="1"/>
</dbReference>
<evidence type="ECO:0000313" key="2">
    <source>
        <dbReference type="Proteomes" id="UP000532121"/>
    </source>
</evidence>
<name>A0A7X9QGG9_STRRT</name>
<dbReference type="NCBIfam" id="TIGR00099">
    <property type="entry name" value="Cof-subfamily"/>
    <property type="match status" value="1"/>
</dbReference>
<dbReference type="GO" id="GO:0005829">
    <property type="term" value="C:cytosol"/>
    <property type="evidence" value="ECO:0007669"/>
    <property type="project" value="TreeGrafter"/>
</dbReference>
<keyword evidence="1" id="KW-0378">Hydrolase</keyword>
<dbReference type="InterPro" id="IPR000150">
    <property type="entry name" value="Cof"/>
</dbReference>
<dbReference type="InterPro" id="IPR006379">
    <property type="entry name" value="HAD-SF_hydro_IIB"/>
</dbReference>
<dbReference type="InterPro" id="IPR036412">
    <property type="entry name" value="HAD-like_sf"/>
</dbReference>
<gene>
    <name evidence="1" type="ORF">HHO37_00010</name>
</gene>
<dbReference type="CDD" id="cd07518">
    <property type="entry name" value="HAD_YbiV-Like"/>
    <property type="match status" value="1"/>
</dbReference>
<dbReference type="SUPFAM" id="SSF56784">
    <property type="entry name" value="HAD-like"/>
    <property type="match status" value="1"/>
</dbReference>
<dbReference type="NCBIfam" id="TIGR01484">
    <property type="entry name" value="HAD-SF-IIB"/>
    <property type="match status" value="1"/>
</dbReference>
<dbReference type="Gene3D" id="3.30.1240.10">
    <property type="match status" value="1"/>
</dbReference>
<accession>A0A7X9QGG9</accession>
<dbReference type="PROSITE" id="PS01229">
    <property type="entry name" value="COF_2"/>
    <property type="match status" value="1"/>
</dbReference>
<dbReference type="AlphaFoldDB" id="A0A7X9QGG9"/>
<evidence type="ECO:0000313" key="1">
    <source>
        <dbReference type="EMBL" id="NMD48085.1"/>
    </source>
</evidence>
<dbReference type="GO" id="GO:0000287">
    <property type="term" value="F:magnesium ion binding"/>
    <property type="evidence" value="ECO:0007669"/>
    <property type="project" value="TreeGrafter"/>
</dbReference>